<evidence type="ECO:0000313" key="4">
    <source>
        <dbReference type="Proteomes" id="UP000018466"/>
    </source>
</evidence>
<evidence type="ECO:0000256" key="1">
    <source>
        <dbReference type="SAM" id="Phobius"/>
    </source>
</evidence>
<proteinExistence type="predicted"/>
<dbReference type="Proteomes" id="UP000018466">
    <property type="component" value="Unassembled WGS sequence"/>
</dbReference>
<dbReference type="InterPro" id="IPR036938">
    <property type="entry name" value="PAP2/HPO_sf"/>
</dbReference>
<feature type="transmembrane region" description="Helical" evidence="1">
    <location>
        <begin position="170"/>
        <end position="188"/>
    </location>
</feature>
<evidence type="ECO:0000259" key="2">
    <source>
        <dbReference type="Pfam" id="PF01569"/>
    </source>
</evidence>
<dbReference type="AlphaFoldDB" id="A0AA36Y585"/>
<name>A0AA36Y585_9FIRM</name>
<dbReference type="RefSeq" id="WP_009532599.1">
    <property type="nucleotide sequence ID" value="NZ_JH590862.1"/>
</dbReference>
<reference evidence="3 4" key="1">
    <citation type="submission" date="2011-10" db="EMBL/GenBank/DDBJ databases">
        <title>The Genome Sequence of Lachnospiraceae bacterium ACC2.</title>
        <authorList>
            <consortium name="The Broad Institute Genome Sequencing Platform"/>
            <person name="Earl A."/>
            <person name="Ward D."/>
            <person name="Feldgarden M."/>
            <person name="Gevers D."/>
            <person name="Sizova M."/>
            <person name="Hazen A."/>
            <person name="Epstein S."/>
            <person name="Young S.K."/>
            <person name="Zeng Q."/>
            <person name="Gargeya S."/>
            <person name="Fitzgerald M."/>
            <person name="Haas B."/>
            <person name="Abouelleil A."/>
            <person name="Alvarado L."/>
            <person name="Arachchi H.M."/>
            <person name="Berlin A."/>
            <person name="Brown A."/>
            <person name="Chapman S.B."/>
            <person name="Chen Z."/>
            <person name="Dunbar C."/>
            <person name="Freedman E."/>
            <person name="Gearin G."/>
            <person name="Goldberg J."/>
            <person name="Griggs A."/>
            <person name="Gujja S."/>
            <person name="Heiman D."/>
            <person name="Howarth C."/>
            <person name="Larson L."/>
            <person name="Lui A."/>
            <person name="MacDonald P.J.P."/>
            <person name="Montmayeur A."/>
            <person name="Murphy C."/>
            <person name="Neiman D."/>
            <person name="Pearson M."/>
            <person name="Priest M."/>
            <person name="Roberts A."/>
            <person name="Saif S."/>
            <person name="Shea T."/>
            <person name="Shenoy N."/>
            <person name="Sisk P."/>
            <person name="Stolte C."/>
            <person name="Sykes S."/>
            <person name="Wortman J."/>
            <person name="Nusbaum C."/>
            <person name="Birren B."/>
        </authorList>
    </citation>
    <scope>NUCLEOTIDE SEQUENCE [LARGE SCALE GENOMIC DNA]</scope>
    <source>
        <strain evidence="3 4">ACC2</strain>
    </source>
</reference>
<sequence length="244" mass="27669">MNQNKANYSPAHMLARDHLLSVIFLYTVFYILWFHYLETTVTGNYLVMHTRLDELIPFLPVFIVPYLLWFIYIFAALLYFSRTDKDEAADLCLFLSLGMTVALFICTVFPNGTDLRVPADPANGFFASLVRMIQSTDTPTNVFPSIHVFNALAVHVAVTRSRSLAHRPLVRRASLILMLLICLSTVFLKQHSVLDVFGALLLGYFVNAVVYGSYEVPALIPAGADALFRRKKNPAKAYRQLRKK</sequence>
<feature type="transmembrane region" description="Helical" evidence="1">
    <location>
        <begin position="142"/>
        <end position="158"/>
    </location>
</feature>
<feature type="transmembrane region" description="Helical" evidence="1">
    <location>
        <begin position="18"/>
        <end position="36"/>
    </location>
</feature>
<feature type="transmembrane region" description="Helical" evidence="1">
    <location>
        <begin position="208"/>
        <end position="228"/>
    </location>
</feature>
<feature type="domain" description="Phosphatidic acid phosphatase type 2/haloperoxidase" evidence="2">
    <location>
        <begin position="98"/>
        <end position="212"/>
    </location>
</feature>
<evidence type="ECO:0000313" key="3">
    <source>
        <dbReference type="EMBL" id="EHO17167.1"/>
    </source>
</evidence>
<feature type="transmembrane region" description="Helical" evidence="1">
    <location>
        <begin position="91"/>
        <end position="110"/>
    </location>
</feature>
<dbReference type="EMBL" id="AGEL01000006">
    <property type="protein sequence ID" value="EHO17167.1"/>
    <property type="molecule type" value="Genomic_DNA"/>
</dbReference>
<dbReference type="GeneID" id="86940542"/>
<keyword evidence="4" id="KW-1185">Reference proteome</keyword>
<dbReference type="SUPFAM" id="SSF48317">
    <property type="entry name" value="Acid phosphatase/Vanadium-dependent haloperoxidase"/>
    <property type="match status" value="1"/>
</dbReference>
<keyword evidence="1" id="KW-0472">Membrane</keyword>
<accession>A0AA36Y585</accession>
<dbReference type="Pfam" id="PF01569">
    <property type="entry name" value="PAP2"/>
    <property type="match status" value="1"/>
</dbReference>
<organism evidence="3 4">
    <name type="scientific">Stomatobaculum longum</name>
    <dbReference type="NCBI Taxonomy" id="796942"/>
    <lineage>
        <taxon>Bacteria</taxon>
        <taxon>Bacillati</taxon>
        <taxon>Bacillota</taxon>
        <taxon>Clostridia</taxon>
        <taxon>Lachnospirales</taxon>
        <taxon>Lachnospiraceae</taxon>
        <taxon>Stomatobaculum</taxon>
    </lineage>
</organism>
<comment type="caution">
    <text evidence="3">The sequence shown here is derived from an EMBL/GenBank/DDBJ whole genome shotgun (WGS) entry which is preliminary data.</text>
</comment>
<gene>
    <name evidence="3" type="ORF">HMPREF9623_00766</name>
</gene>
<feature type="transmembrane region" description="Helical" evidence="1">
    <location>
        <begin position="56"/>
        <end position="79"/>
    </location>
</feature>
<dbReference type="InterPro" id="IPR000326">
    <property type="entry name" value="PAP2/HPO"/>
</dbReference>
<keyword evidence="1" id="KW-0812">Transmembrane</keyword>
<keyword evidence="1" id="KW-1133">Transmembrane helix</keyword>
<protein>
    <recommendedName>
        <fullName evidence="2">Phosphatidic acid phosphatase type 2/haloperoxidase domain-containing protein</fullName>
    </recommendedName>
</protein>
<dbReference type="Gene3D" id="1.20.144.10">
    <property type="entry name" value="Phosphatidic acid phosphatase type 2/haloperoxidase"/>
    <property type="match status" value="1"/>
</dbReference>